<dbReference type="InterPro" id="IPR029787">
    <property type="entry name" value="Nucleotide_cyclase"/>
</dbReference>
<dbReference type="GO" id="GO:0071111">
    <property type="term" value="F:cyclic-guanylate-specific phosphodiesterase activity"/>
    <property type="evidence" value="ECO:0007669"/>
    <property type="project" value="UniProtKB-EC"/>
</dbReference>
<protein>
    <submittedName>
        <fullName evidence="3">Oxygen sensor protein DosP</fullName>
        <ecNumber evidence="3">3.1.4.52</ecNumber>
    </submittedName>
</protein>
<dbReference type="SMART" id="SM00052">
    <property type="entry name" value="EAL"/>
    <property type="match status" value="1"/>
</dbReference>
<dbReference type="Proteomes" id="UP000789833">
    <property type="component" value="Unassembled WGS sequence"/>
</dbReference>
<reference evidence="3 4" key="1">
    <citation type="submission" date="2021-10" db="EMBL/GenBank/DDBJ databases">
        <authorList>
            <person name="Criscuolo A."/>
        </authorList>
    </citation>
    <scope>NUCLEOTIDE SEQUENCE [LARGE SCALE GENOMIC DNA]</scope>
    <source>
        <strain evidence="4">CIP 111883</strain>
    </source>
</reference>
<dbReference type="InterPro" id="IPR001633">
    <property type="entry name" value="EAL_dom"/>
</dbReference>
<dbReference type="CDD" id="cd01948">
    <property type="entry name" value="EAL"/>
    <property type="match status" value="1"/>
</dbReference>
<proteinExistence type="predicted"/>
<feature type="domain" description="EAL" evidence="1">
    <location>
        <begin position="124"/>
        <end position="379"/>
    </location>
</feature>
<name>A0ABM8YJB6_9BACI</name>
<keyword evidence="4" id="KW-1185">Reference proteome</keyword>
<comment type="caution">
    <text evidence="3">The sequence shown here is derived from an EMBL/GenBank/DDBJ whole genome shotgun (WGS) entry which is preliminary data.</text>
</comment>
<keyword evidence="3" id="KW-0378">Hydrolase</keyword>
<dbReference type="InterPro" id="IPR050706">
    <property type="entry name" value="Cyclic-di-GMP_PDE-like"/>
</dbReference>
<dbReference type="SUPFAM" id="SSF141868">
    <property type="entry name" value="EAL domain-like"/>
    <property type="match status" value="1"/>
</dbReference>
<dbReference type="SUPFAM" id="SSF55073">
    <property type="entry name" value="Nucleotide cyclase"/>
    <property type="match status" value="1"/>
</dbReference>
<gene>
    <name evidence="3" type="primary">dosP</name>
    <name evidence="3" type="ORF">BACCIP111883_00728</name>
</gene>
<feature type="domain" description="GGDEF" evidence="2">
    <location>
        <begin position="1"/>
        <end position="116"/>
    </location>
</feature>
<evidence type="ECO:0000259" key="1">
    <source>
        <dbReference type="PROSITE" id="PS50883"/>
    </source>
</evidence>
<dbReference type="EC" id="3.1.4.52" evidence="3"/>
<dbReference type="InterPro" id="IPR000160">
    <property type="entry name" value="GGDEF_dom"/>
</dbReference>
<organism evidence="3 4">
    <name type="scientific">Sutcliffiella rhizosphaerae</name>
    <dbReference type="NCBI Taxonomy" id="2880967"/>
    <lineage>
        <taxon>Bacteria</taxon>
        <taxon>Bacillati</taxon>
        <taxon>Bacillota</taxon>
        <taxon>Bacilli</taxon>
        <taxon>Bacillales</taxon>
        <taxon>Bacillaceae</taxon>
        <taxon>Sutcliffiella</taxon>
    </lineage>
</organism>
<dbReference type="EMBL" id="CAKJTJ010000003">
    <property type="protein sequence ID" value="CAG9619960.1"/>
    <property type="molecule type" value="Genomic_DNA"/>
</dbReference>
<dbReference type="InterPro" id="IPR035919">
    <property type="entry name" value="EAL_sf"/>
</dbReference>
<evidence type="ECO:0000313" key="3">
    <source>
        <dbReference type="EMBL" id="CAG9619960.1"/>
    </source>
</evidence>
<dbReference type="InterPro" id="IPR043128">
    <property type="entry name" value="Rev_trsase/Diguanyl_cyclase"/>
</dbReference>
<dbReference type="PANTHER" id="PTHR33121">
    <property type="entry name" value="CYCLIC DI-GMP PHOSPHODIESTERASE PDEF"/>
    <property type="match status" value="1"/>
</dbReference>
<dbReference type="PANTHER" id="PTHR33121:SF79">
    <property type="entry name" value="CYCLIC DI-GMP PHOSPHODIESTERASE PDED-RELATED"/>
    <property type="match status" value="1"/>
</dbReference>
<dbReference type="Gene3D" id="3.20.20.450">
    <property type="entry name" value="EAL domain"/>
    <property type="match status" value="1"/>
</dbReference>
<accession>A0ABM8YJB6</accession>
<evidence type="ECO:0000313" key="4">
    <source>
        <dbReference type="Proteomes" id="UP000789833"/>
    </source>
</evidence>
<dbReference type="Pfam" id="PF00990">
    <property type="entry name" value="GGDEF"/>
    <property type="match status" value="1"/>
</dbReference>
<dbReference type="PROSITE" id="PS50883">
    <property type="entry name" value="EAL"/>
    <property type="match status" value="1"/>
</dbReference>
<dbReference type="Gene3D" id="3.30.70.270">
    <property type="match status" value="1"/>
</dbReference>
<sequence>MYGFMFGDRIIKDIGSKLEAHLPSYNTKVYRIDGNRFAILTTDEHMDEQIKKSLEKVLAAYNKLVYIDSYHIQVEMVCTVSFTKTKKSVADLFSDCMAVLQHPSIRYQHELVEYNPTIHTFSIERLIVQDITKAMENEELFLVYQPKVHSRNLQITGVEALLRWKHPTEGFISPATFIPILEENGKIHEVTDWVIDKVCAQIAEWKQRRVSVPQVSINTPGTYVTSARLLQVLQHSMQRYHIDGQFIELEITETSVIHDMENAINAVKQFRMLGLSVALDDFGTGLSSLSYLRRIPINTIKIDKSFVKEVPLSEKVSALLSAIITLCHSLKLTIIIEGVETEEQISFISSIEKELQIQGYYYSKPLQAGELEEWLKKQLSEFTI</sequence>
<evidence type="ECO:0000259" key="2">
    <source>
        <dbReference type="PROSITE" id="PS50887"/>
    </source>
</evidence>
<dbReference type="Pfam" id="PF00563">
    <property type="entry name" value="EAL"/>
    <property type="match status" value="1"/>
</dbReference>
<dbReference type="PROSITE" id="PS50887">
    <property type="entry name" value="GGDEF"/>
    <property type="match status" value="1"/>
</dbReference>